<dbReference type="KEGG" id="deo:CAY53_07530"/>
<dbReference type="InterPro" id="IPR000119">
    <property type="entry name" value="Hist_DNA-bd"/>
</dbReference>
<gene>
    <name evidence="5" type="ORF">CAY53_07530</name>
</gene>
<dbReference type="SMART" id="SM00411">
    <property type="entry name" value="BHL"/>
    <property type="match status" value="1"/>
</dbReference>
<dbReference type="PRINTS" id="PR01727">
    <property type="entry name" value="DNABINDINGHU"/>
</dbReference>
<dbReference type="Pfam" id="PF00216">
    <property type="entry name" value="Bac_DNA_binding"/>
    <property type="match status" value="1"/>
</dbReference>
<accession>A0A2L1GNR3</accession>
<evidence type="ECO:0000256" key="4">
    <source>
        <dbReference type="RuleBase" id="RU003939"/>
    </source>
</evidence>
<dbReference type="Proteomes" id="UP000239867">
    <property type="component" value="Chromosome"/>
</dbReference>
<dbReference type="OrthoDB" id="9799835at2"/>
<dbReference type="CDD" id="cd13836">
    <property type="entry name" value="IHF_B"/>
    <property type="match status" value="1"/>
</dbReference>
<protein>
    <submittedName>
        <fullName evidence="5">Integration host factor subunit beta</fullName>
    </submittedName>
</protein>
<evidence type="ECO:0000256" key="3">
    <source>
        <dbReference type="ARBA" id="ARBA00023125"/>
    </source>
</evidence>
<comment type="similarity">
    <text evidence="1 4">Belongs to the bacterial histone-like protein family.</text>
</comment>
<sequence>MLKRELVDSVSQQLGDYYKQDIALAVDLILEEMASALIAGRRVEIRNFGSFSVRTRRPRTTKNPKTGNMMHIPARKTLHFTMGKSLKEVLIQQDKD</sequence>
<dbReference type="Gene3D" id="4.10.520.10">
    <property type="entry name" value="IHF-like DNA-binding proteins"/>
    <property type="match status" value="1"/>
</dbReference>
<evidence type="ECO:0000313" key="5">
    <source>
        <dbReference type="EMBL" id="AVD71335.1"/>
    </source>
</evidence>
<evidence type="ECO:0000256" key="1">
    <source>
        <dbReference type="ARBA" id="ARBA00010529"/>
    </source>
</evidence>
<dbReference type="PANTHER" id="PTHR33175:SF3">
    <property type="entry name" value="DNA-BINDING PROTEIN HU-BETA"/>
    <property type="match status" value="1"/>
</dbReference>
<organism evidence="5 6">
    <name type="scientific">Desulfobulbus oralis</name>
    <dbReference type="NCBI Taxonomy" id="1986146"/>
    <lineage>
        <taxon>Bacteria</taxon>
        <taxon>Pseudomonadati</taxon>
        <taxon>Thermodesulfobacteriota</taxon>
        <taxon>Desulfobulbia</taxon>
        <taxon>Desulfobulbales</taxon>
        <taxon>Desulfobulbaceae</taxon>
        <taxon>Desulfobulbus</taxon>
    </lineage>
</organism>
<dbReference type="GO" id="GO:0005829">
    <property type="term" value="C:cytosol"/>
    <property type="evidence" value="ECO:0007669"/>
    <property type="project" value="TreeGrafter"/>
</dbReference>
<dbReference type="GO" id="GO:0030527">
    <property type="term" value="F:structural constituent of chromatin"/>
    <property type="evidence" value="ECO:0007669"/>
    <property type="project" value="InterPro"/>
</dbReference>
<keyword evidence="2" id="KW-0226">DNA condensation</keyword>
<dbReference type="SUPFAM" id="SSF47729">
    <property type="entry name" value="IHF-like DNA-binding proteins"/>
    <property type="match status" value="1"/>
</dbReference>
<reference evidence="5 6" key="1">
    <citation type="journal article" date="2018" name="MBio">
        <title>Insights into the evolution of host association through the isolation and characterization of a novel human periodontal pathobiont, Desulfobulbus oralis.</title>
        <authorList>
            <person name="Cross K.L."/>
            <person name="Chirania P."/>
            <person name="Xiong W."/>
            <person name="Beall C.J."/>
            <person name="Elkins J.G."/>
            <person name="Giannone R.J."/>
            <person name="Griffen A.L."/>
            <person name="Guss A.M."/>
            <person name="Hettich R.L."/>
            <person name="Joshi S.S."/>
            <person name="Mokrzan E.M."/>
            <person name="Martin R.K."/>
            <person name="Zhulin I.B."/>
            <person name="Leys E.J."/>
            <person name="Podar M."/>
        </authorList>
    </citation>
    <scope>NUCLEOTIDE SEQUENCE [LARGE SCALE GENOMIC DNA]</scope>
    <source>
        <strain evidence="5 6">ORNL</strain>
    </source>
</reference>
<keyword evidence="3" id="KW-0238">DNA-binding</keyword>
<dbReference type="GO" id="GO:0030261">
    <property type="term" value="P:chromosome condensation"/>
    <property type="evidence" value="ECO:0007669"/>
    <property type="project" value="UniProtKB-KW"/>
</dbReference>
<evidence type="ECO:0000313" key="6">
    <source>
        <dbReference type="Proteomes" id="UP000239867"/>
    </source>
</evidence>
<proteinExistence type="inferred from homology"/>
<dbReference type="InterPro" id="IPR010992">
    <property type="entry name" value="IHF-like_DNA-bd_dom_sf"/>
</dbReference>
<dbReference type="PANTHER" id="PTHR33175">
    <property type="entry name" value="DNA-BINDING PROTEIN HU"/>
    <property type="match status" value="1"/>
</dbReference>
<dbReference type="EMBL" id="CP021255">
    <property type="protein sequence ID" value="AVD71335.1"/>
    <property type="molecule type" value="Genomic_DNA"/>
</dbReference>
<evidence type="ECO:0000256" key="2">
    <source>
        <dbReference type="ARBA" id="ARBA00023067"/>
    </source>
</evidence>
<dbReference type="GO" id="GO:0003677">
    <property type="term" value="F:DNA binding"/>
    <property type="evidence" value="ECO:0007669"/>
    <property type="project" value="UniProtKB-KW"/>
</dbReference>
<name>A0A2L1GNR3_9BACT</name>
<keyword evidence="6" id="KW-1185">Reference proteome</keyword>
<dbReference type="AlphaFoldDB" id="A0A2L1GNR3"/>